<organism evidence="2 3">
    <name type="scientific">Corynebacterium poyangense</name>
    <dbReference type="NCBI Taxonomy" id="2684405"/>
    <lineage>
        <taxon>Bacteria</taxon>
        <taxon>Bacillati</taxon>
        <taxon>Actinomycetota</taxon>
        <taxon>Actinomycetes</taxon>
        <taxon>Mycobacteriales</taxon>
        <taxon>Corynebacteriaceae</taxon>
        <taxon>Corynebacterium</taxon>
    </lineage>
</organism>
<keyword evidence="1" id="KW-0812">Transmembrane</keyword>
<evidence type="ECO:0000313" key="3">
    <source>
        <dbReference type="Proteomes" id="UP000516320"/>
    </source>
</evidence>
<proteinExistence type="predicted"/>
<dbReference type="RefSeq" id="WP_187974186.1">
    <property type="nucleotide sequence ID" value="NZ_CP046884.1"/>
</dbReference>
<dbReference type="EMBL" id="CP046884">
    <property type="protein sequence ID" value="QNQ90876.1"/>
    <property type="molecule type" value="Genomic_DNA"/>
</dbReference>
<evidence type="ECO:0000313" key="2">
    <source>
        <dbReference type="EMBL" id="QNQ90876.1"/>
    </source>
</evidence>
<dbReference type="KEGG" id="cpoy:GP475_09665"/>
<keyword evidence="3" id="KW-1185">Reference proteome</keyword>
<dbReference type="AlphaFoldDB" id="A0A7H0SQQ1"/>
<evidence type="ECO:0000256" key="1">
    <source>
        <dbReference type="SAM" id="Phobius"/>
    </source>
</evidence>
<feature type="transmembrane region" description="Helical" evidence="1">
    <location>
        <begin position="20"/>
        <end position="40"/>
    </location>
</feature>
<reference evidence="2" key="1">
    <citation type="submission" date="2019-12" db="EMBL/GenBank/DDBJ databases">
        <title>Corynebacterium sp. nov., isolated from feces of the Anser Albifrons in China.</title>
        <authorList>
            <person name="Liu Q."/>
        </authorList>
    </citation>
    <scope>NUCLEOTIDE SEQUENCE [LARGE SCALE GENOMIC DNA]</scope>
    <source>
        <strain evidence="2">4H37-19</strain>
    </source>
</reference>
<dbReference type="Proteomes" id="UP000516320">
    <property type="component" value="Chromosome"/>
</dbReference>
<name>A0A7H0SQQ1_9CORY</name>
<feature type="transmembrane region" description="Helical" evidence="1">
    <location>
        <begin position="46"/>
        <end position="64"/>
    </location>
</feature>
<protein>
    <submittedName>
        <fullName evidence="2">Uncharacterized protein</fullName>
    </submittedName>
</protein>
<accession>A0A7H0SQQ1</accession>
<keyword evidence="1" id="KW-0472">Membrane</keyword>
<keyword evidence="1" id="KW-1133">Transmembrane helix</keyword>
<sequence length="102" mass="11416">MEERPRKESTQERHPRRAMARSLIAAIVGFIPLIPEIVRAYGLDSIPWIATAAALCATTARIMVMPPVVKWCETYVPWIAPSGYDGLHRKDLGQDGNLDDQD</sequence>
<gene>
    <name evidence="2" type="ORF">GP475_09665</name>
</gene>